<dbReference type="HOGENOM" id="CLU_066296_2_0_1"/>
<dbReference type="OrthoDB" id="1259151at2759"/>
<dbReference type="Proteomes" id="UP000027456">
    <property type="component" value="Unassembled WGS sequence"/>
</dbReference>
<dbReference type="GO" id="GO:0031490">
    <property type="term" value="F:chromatin DNA binding"/>
    <property type="evidence" value="ECO:0007669"/>
    <property type="project" value="TreeGrafter"/>
</dbReference>
<dbReference type="InterPro" id="IPR044852">
    <property type="entry name" value="WBP2-like"/>
</dbReference>
<sequence>MSLNWVMLDERKKPVPLPNERNITTIPNAQVTVHIPTSSEDNTRTTQTLTATGHVWLTSDRCVFVASPHQSTSLDLFSLVSQAISSAPANETSTTKLETLSLPWVSVLSTSFIQPYFAANYLAMDVRPAEGGGLALGTKVEVRLTDRGMFEFINTVESVRSTAIERAREARLGEPLPMYNQPQPGTAPPTDDLPPGYTV</sequence>
<accession>A0A074RUH7</accession>
<proteinExistence type="predicted"/>
<evidence type="ECO:0000313" key="3">
    <source>
        <dbReference type="Proteomes" id="UP000027456"/>
    </source>
</evidence>
<keyword evidence="3" id="KW-1185">Reference proteome</keyword>
<dbReference type="SUPFAM" id="SSF50729">
    <property type="entry name" value="PH domain-like"/>
    <property type="match status" value="1"/>
</dbReference>
<feature type="region of interest" description="Disordered" evidence="1">
    <location>
        <begin position="170"/>
        <end position="199"/>
    </location>
</feature>
<evidence type="ECO:0000313" key="2">
    <source>
        <dbReference type="EMBL" id="KEP48268.1"/>
    </source>
</evidence>
<dbReference type="STRING" id="1423351.A0A074RUH7"/>
<dbReference type="PANTHER" id="PTHR31606">
    <property type="entry name" value="WW DOMAIN BINDING PROTEIN 2, ISOFORM E"/>
    <property type="match status" value="1"/>
</dbReference>
<gene>
    <name evidence="2" type="ORF">V565_129120</name>
</gene>
<dbReference type="GO" id="GO:0005634">
    <property type="term" value="C:nucleus"/>
    <property type="evidence" value="ECO:0007669"/>
    <property type="project" value="TreeGrafter"/>
</dbReference>
<reference evidence="2 3" key="1">
    <citation type="submission" date="2013-12" db="EMBL/GenBank/DDBJ databases">
        <authorList>
            <person name="Cubeta M."/>
            <person name="Pakala S."/>
            <person name="Fedorova N."/>
            <person name="Thomas E."/>
            <person name="Dean R."/>
            <person name="Jabaji S."/>
            <person name="Neate S."/>
            <person name="Toda T."/>
            <person name="Tavantzis S."/>
            <person name="Vilgalys R."/>
            <person name="Bharathan N."/>
            <person name="Pakala S."/>
            <person name="Losada L.S."/>
            <person name="Zafar N."/>
            <person name="Nierman W."/>
        </authorList>
    </citation>
    <scope>NUCLEOTIDE SEQUENCE [LARGE SCALE GENOMIC DNA]</scope>
    <source>
        <strain evidence="2 3">123E</strain>
    </source>
</reference>
<dbReference type="PANTHER" id="PTHR31606:SF1">
    <property type="entry name" value="WW DOMAIN BINDING PROTEIN 2, ISOFORM E"/>
    <property type="match status" value="1"/>
</dbReference>
<dbReference type="GO" id="GO:0003713">
    <property type="term" value="F:transcription coactivator activity"/>
    <property type="evidence" value="ECO:0007669"/>
    <property type="project" value="InterPro"/>
</dbReference>
<name>A0A074RUH7_9AGAM</name>
<comment type="caution">
    <text evidence="2">The sequence shown here is derived from an EMBL/GenBank/DDBJ whole genome shotgun (WGS) entry which is preliminary data.</text>
</comment>
<evidence type="ECO:0000256" key="1">
    <source>
        <dbReference type="SAM" id="MobiDB-lite"/>
    </source>
</evidence>
<protein>
    <submittedName>
        <fullName evidence="2">Uncharacterized protein</fullName>
    </submittedName>
</protein>
<dbReference type="AlphaFoldDB" id="A0A074RUH7"/>
<organism evidence="2 3">
    <name type="scientific">Rhizoctonia solani 123E</name>
    <dbReference type="NCBI Taxonomy" id="1423351"/>
    <lineage>
        <taxon>Eukaryota</taxon>
        <taxon>Fungi</taxon>
        <taxon>Dikarya</taxon>
        <taxon>Basidiomycota</taxon>
        <taxon>Agaricomycotina</taxon>
        <taxon>Agaricomycetes</taxon>
        <taxon>Cantharellales</taxon>
        <taxon>Ceratobasidiaceae</taxon>
        <taxon>Rhizoctonia</taxon>
    </lineage>
</organism>
<dbReference type="EMBL" id="AZST01000543">
    <property type="protein sequence ID" value="KEP48268.1"/>
    <property type="molecule type" value="Genomic_DNA"/>
</dbReference>